<protein>
    <submittedName>
        <fullName evidence="5">Uncharacterized protein</fullName>
    </submittedName>
</protein>
<feature type="region of interest" description="Disordered" evidence="4">
    <location>
        <begin position="1"/>
        <end position="127"/>
    </location>
</feature>
<dbReference type="GeneID" id="9595252"/>
<evidence type="ECO:0000256" key="1">
    <source>
        <dbReference type="ARBA" id="ARBA00004123"/>
    </source>
</evidence>
<dbReference type="Gene3D" id="2.130.10.10">
    <property type="entry name" value="YVTN repeat-like/Quinoprotein amine dehydrogenase"/>
    <property type="match status" value="1"/>
</dbReference>
<evidence type="ECO:0000256" key="4">
    <source>
        <dbReference type="SAM" id="MobiDB-lite"/>
    </source>
</evidence>
<evidence type="ECO:0000313" key="5">
    <source>
        <dbReference type="EMBL" id="EFJ00719.1"/>
    </source>
</evidence>
<dbReference type="SUPFAM" id="SSF50978">
    <property type="entry name" value="WD40 repeat-like"/>
    <property type="match status" value="1"/>
</dbReference>
<dbReference type="STRING" id="578458.D8PUH0"/>
<dbReference type="PANTHER" id="PTHR15052">
    <property type="entry name" value="RNA POLYMERASE III TRANSCRIPTION INITIATION FACTOR COMPLEX SUBUNIT"/>
    <property type="match status" value="1"/>
</dbReference>
<feature type="compositionally biased region" description="Acidic residues" evidence="4">
    <location>
        <begin position="60"/>
        <end position="82"/>
    </location>
</feature>
<dbReference type="eggNOG" id="ENOG502RAA6">
    <property type="taxonomic scope" value="Eukaryota"/>
</dbReference>
<dbReference type="RefSeq" id="XP_003035621.1">
    <property type="nucleotide sequence ID" value="XM_003035575.1"/>
</dbReference>
<keyword evidence="3" id="KW-0539">Nucleus</keyword>
<reference evidence="5 6" key="1">
    <citation type="journal article" date="2010" name="Nat. Biotechnol.">
        <title>Genome sequence of the model mushroom Schizophyllum commune.</title>
        <authorList>
            <person name="Ohm R.A."/>
            <person name="de Jong J.F."/>
            <person name="Lugones L.G."/>
            <person name="Aerts A."/>
            <person name="Kothe E."/>
            <person name="Stajich J.E."/>
            <person name="de Vries R.P."/>
            <person name="Record E."/>
            <person name="Levasseur A."/>
            <person name="Baker S.E."/>
            <person name="Bartholomew K.A."/>
            <person name="Coutinho P.M."/>
            <person name="Erdmann S."/>
            <person name="Fowler T.J."/>
            <person name="Gathman A.C."/>
            <person name="Lombard V."/>
            <person name="Henrissat B."/>
            <person name="Knabe N."/>
            <person name="Kuees U."/>
            <person name="Lilly W.W."/>
            <person name="Lindquist E."/>
            <person name="Lucas S."/>
            <person name="Magnuson J.K."/>
            <person name="Piumi F."/>
            <person name="Raudaskoski M."/>
            <person name="Salamov A."/>
            <person name="Schmutz J."/>
            <person name="Schwarze F.W.M.R."/>
            <person name="vanKuyk P.A."/>
            <person name="Horton J.S."/>
            <person name="Grigoriev I.V."/>
            <person name="Woesten H.A.B."/>
        </authorList>
    </citation>
    <scope>NUCLEOTIDE SEQUENCE [LARGE SCALE GENOMIC DNA]</scope>
    <source>
        <strain evidence="6">H4-8 / FGSC 9210</strain>
    </source>
</reference>
<dbReference type="InParanoid" id="D8PUH0"/>
<dbReference type="InterPro" id="IPR001680">
    <property type="entry name" value="WD40_rpt"/>
</dbReference>
<feature type="compositionally biased region" description="Basic and acidic residues" evidence="4">
    <location>
        <begin position="49"/>
        <end position="59"/>
    </location>
</feature>
<feature type="non-terminal residue" evidence="5">
    <location>
        <position position="791"/>
    </location>
</feature>
<dbReference type="InterPro" id="IPR036322">
    <property type="entry name" value="WD40_repeat_dom_sf"/>
</dbReference>
<evidence type="ECO:0000256" key="2">
    <source>
        <dbReference type="ARBA" id="ARBA00023163"/>
    </source>
</evidence>
<dbReference type="FunCoup" id="D8PUH0">
    <property type="interactions" value="2"/>
</dbReference>
<dbReference type="PANTHER" id="PTHR15052:SF2">
    <property type="entry name" value="GENERAL TRANSCRIPTION FACTOR 3C POLYPEPTIDE 2"/>
    <property type="match status" value="1"/>
</dbReference>
<comment type="subcellular location">
    <subcellularLocation>
        <location evidence="1">Nucleus</location>
    </subcellularLocation>
</comment>
<dbReference type="GO" id="GO:0005634">
    <property type="term" value="C:nucleus"/>
    <property type="evidence" value="ECO:0007669"/>
    <property type="project" value="UniProtKB-SubCell"/>
</dbReference>
<dbReference type="OrthoDB" id="4703at2759"/>
<dbReference type="GO" id="GO:0006383">
    <property type="term" value="P:transcription by RNA polymerase III"/>
    <property type="evidence" value="ECO:0007669"/>
    <property type="project" value="TreeGrafter"/>
</dbReference>
<gene>
    <name evidence="5" type="ORF">SCHCODRAFT_104921</name>
</gene>
<dbReference type="VEuPathDB" id="FungiDB:SCHCODRAFT_01186546"/>
<dbReference type="GO" id="GO:0000127">
    <property type="term" value="C:transcription factor TFIIIC complex"/>
    <property type="evidence" value="ECO:0007669"/>
    <property type="project" value="TreeGrafter"/>
</dbReference>
<dbReference type="KEGG" id="scm:SCHCO_01186546"/>
<feature type="compositionally biased region" description="Polar residues" evidence="4">
    <location>
        <begin position="108"/>
        <end position="121"/>
    </location>
</feature>
<evidence type="ECO:0000313" key="6">
    <source>
        <dbReference type="Proteomes" id="UP000007431"/>
    </source>
</evidence>
<dbReference type="SMART" id="SM00320">
    <property type="entry name" value="WD40"/>
    <property type="match status" value="3"/>
</dbReference>
<keyword evidence="2" id="KW-0804">Transcription</keyword>
<dbReference type="HOGENOM" id="CLU_019415_0_0_1"/>
<name>D8PUH0_SCHCM</name>
<feature type="region of interest" description="Disordered" evidence="4">
    <location>
        <begin position="702"/>
        <end position="722"/>
    </location>
</feature>
<dbReference type="AlphaFoldDB" id="D8PUH0"/>
<dbReference type="InterPro" id="IPR015943">
    <property type="entry name" value="WD40/YVTN_repeat-like_dom_sf"/>
</dbReference>
<proteinExistence type="predicted"/>
<dbReference type="EMBL" id="GL377303">
    <property type="protein sequence ID" value="EFJ00719.1"/>
    <property type="molecule type" value="Genomic_DNA"/>
</dbReference>
<feature type="compositionally biased region" description="Low complexity" evidence="4">
    <location>
        <begin position="87"/>
        <end position="99"/>
    </location>
</feature>
<evidence type="ECO:0000256" key="3">
    <source>
        <dbReference type="ARBA" id="ARBA00023242"/>
    </source>
</evidence>
<dbReference type="Proteomes" id="UP000007431">
    <property type="component" value="Unassembled WGS sequence"/>
</dbReference>
<accession>D8PUH0</accession>
<sequence length="791" mass="86377">MSRSLRPRTSRPSYTFAALDDEGDAQTSGAGPSRRRAVDDDDSESEFELPPKTDDKAGGGDDDDEDDFMEDEGDVEGDDDLDGGVGESASAVAKSARAAAKPRKRSKTVNPTYTAPSTSMKSVGSVGLSRVSRRQMYSLPTPSVKHRHRAIPLYTHEGRVERLTKEPSLFGPSSISACNNFTFNKKVIDRASKAWGFNVGAGPVWDMVEDRSWFKEGAPFMTQPYLSEGARRPVVHQHIRVKPDYKVISASDAQAYLPREVGSDGSFQSPPPIHCSFGKIGSQTRVETKMFDAVPISQFLPDSKSHVFNAGAPVWGLDWCPIHPDEREARSYTQYLAVAPFPSKSHSPDFGVKTPRPSPACVQIWSLAPANGRASDAGKMKCEMVLCVNSGPAHELKWCPLPTHDSISDSMDNSSTPRKLGILAGVFEDGSVSFYVVPEPQDVKHEDHNDDEPVFVELPEPVIRIELEEAAITSIDWANSDCLAVGTAHGTIAVYKLANALKACNGPDPIQPIDLFPTHYITVHQSAIRALSWIRAPTAYASGELNLTDDPTVIASGGYDGVECFTDIREGHGCAMNRTRDVILTMAYAAYGAGVMTIDHDNIIKLYSVSPSMLGRGHMLFEPQGPVWSVAASDYHPQMAVASADGSCSTTNMLRGTRKGGSVPFFVHKIYQLDYSRKTGEYRMLERFVPQELQDRPTYSRLKRGGKVPQRRSTPAGTGAWPPEVGVHKVAWNQGNGLARSSMLASATAAGLCRIDVLWGRWMKDKVPYQGVDQIRMEDGVMDVESDGSDD</sequence>
<dbReference type="InterPro" id="IPR052416">
    <property type="entry name" value="GTF3C_component"/>
</dbReference>
<organism evidence="6">
    <name type="scientific">Schizophyllum commune (strain H4-8 / FGSC 9210)</name>
    <name type="common">Split gill fungus</name>
    <dbReference type="NCBI Taxonomy" id="578458"/>
    <lineage>
        <taxon>Eukaryota</taxon>
        <taxon>Fungi</taxon>
        <taxon>Dikarya</taxon>
        <taxon>Basidiomycota</taxon>
        <taxon>Agaricomycotina</taxon>
        <taxon>Agaricomycetes</taxon>
        <taxon>Agaricomycetidae</taxon>
        <taxon>Agaricales</taxon>
        <taxon>Schizophyllaceae</taxon>
        <taxon>Schizophyllum</taxon>
    </lineage>
</organism>
<dbReference type="OMA" id="CPIHPDD"/>
<keyword evidence="6" id="KW-1185">Reference proteome</keyword>